<feature type="compositionally biased region" description="Basic and acidic residues" evidence="1">
    <location>
        <begin position="201"/>
        <end position="217"/>
    </location>
</feature>
<dbReference type="SUPFAM" id="SSF52540">
    <property type="entry name" value="P-loop containing nucleoside triphosphate hydrolases"/>
    <property type="match status" value="1"/>
</dbReference>
<dbReference type="InterPro" id="IPR027417">
    <property type="entry name" value="P-loop_NTPase"/>
</dbReference>
<gene>
    <name evidence="2" type="ORF">CLV63_102129</name>
</gene>
<organism evidence="2 3">
    <name type="scientific">Murinocardiopsis flavida</name>
    <dbReference type="NCBI Taxonomy" id="645275"/>
    <lineage>
        <taxon>Bacteria</taxon>
        <taxon>Bacillati</taxon>
        <taxon>Actinomycetota</taxon>
        <taxon>Actinomycetes</taxon>
        <taxon>Streptosporangiales</taxon>
        <taxon>Nocardiopsidaceae</taxon>
        <taxon>Murinocardiopsis</taxon>
    </lineage>
</organism>
<dbReference type="AlphaFoldDB" id="A0A2P8DS08"/>
<evidence type="ECO:0008006" key="4">
    <source>
        <dbReference type="Google" id="ProtNLM"/>
    </source>
</evidence>
<accession>A0A2P8DS08</accession>
<protein>
    <recommendedName>
        <fullName evidence="4">Sulfotransferase family protein</fullName>
    </recommendedName>
</protein>
<sequence length="217" mass="23868">MVTVIGAGFGRTGTTSLRRALERLGLGPVYDMKELYDHPDHLDAWQAARTGRAPAGAALTGYGAALGWPACAFLGTLVAGFPAAKVILTTRDPATWYDSALHTLYRSRFDDTGERRRLTGGTGRVAAFAEQLIWQDTFSGRFDDRAHALSVLADHERRVRTLVPAERLLEFRADHGWGPLCDFLGVPEPPEPYPRDNTGSDFHERVGQRLARESGHP</sequence>
<evidence type="ECO:0000256" key="1">
    <source>
        <dbReference type="SAM" id="MobiDB-lite"/>
    </source>
</evidence>
<dbReference type="PANTHER" id="PTHR36978:SF4">
    <property type="entry name" value="P-LOOP CONTAINING NUCLEOSIDE TRIPHOSPHATE HYDROLASE PROTEIN"/>
    <property type="match status" value="1"/>
</dbReference>
<evidence type="ECO:0000313" key="2">
    <source>
        <dbReference type="EMBL" id="PSL00003.1"/>
    </source>
</evidence>
<comment type="caution">
    <text evidence="2">The sequence shown here is derived from an EMBL/GenBank/DDBJ whole genome shotgun (WGS) entry which is preliminary data.</text>
</comment>
<dbReference type="EMBL" id="PYGA01000002">
    <property type="protein sequence ID" value="PSL00003.1"/>
    <property type="molecule type" value="Genomic_DNA"/>
</dbReference>
<reference evidence="2 3" key="1">
    <citation type="submission" date="2018-03" db="EMBL/GenBank/DDBJ databases">
        <title>Genomic Encyclopedia of Archaeal and Bacterial Type Strains, Phase II (KMG-II): from individual species to whole genera.</title>
        <authorList>
            <person name="Goeker M."/>
        </authorList>
    </citation>
    <scope>NUCLEOTIDE SEQUENCE [LARGE SCALE GENOMIC DNA]</scope>
    <source>
        <strain evidence="2 3">DSM 45312</strain>
    </source>
</reference>
<proteinExistence type="predicted"/>
<dbReference type="Proteomes" id="UP000240542">
    <property type="component" value="Unassembled WGS sequence"/>
</dbReference>
<dbReference type="Pfam" id="PF17784">
    <property type="entry name" value="Sulfotransfer_4"/>
    <property type="match status" value="1"/>
</dbReference>
<dbReference type="RefSeq" id="WP_106581386.1">
    <property type="nucleotide sequence ID" value="NZ_PYGA01000002.1"/>
</dbReference>
<dbReference type="OrthoDB" id="285690at2"/>
<name>A0A2P8DS08_9ACTN</name>
<dbReference type="PANTHER" id="PTHR36978">
    <property type="entry name" value="P-LOOP CONTAINING NUCLEOTIDE TRIPHOSPHATE HYDROLASE"/>
    <property type="match status" value="1"/>
</dbReference>
<dbReference type="Gene3D" id="3.40.50.300">
    <property type="entry name" value="P-loop containing nucleotide triphosphate hydrolases"/>
    <property type="match status" value="1"/>
</dbReference>
<dbReference type="InterPro" id="IPR040632">
    <property type="entry name" value="Sulfotransfer_4"/>
</dbReference>
<keyword evidence="3" id="KW-1185">Reference proteome</keyword>
<evidence type="ECO:0000313" key="3">
    <source>
        <dbReference type="Proteomes" id="UP000240542"/>
    </source>
</evidence>
<feature type="region of interest" description="Disordered" evidence="1">
    <location>
        <begin position="188"/>
        <end position="217"/>
    </location>
</feature>